<evidence type="ECO:0000259" key="4">
    <source>
        <dbReference type="Pfam" id="PF17107"/>
    </source>
</evidence>
<dbReference type="InterPro" id="IPR002110">
    <property type="entry name" value="Ankyrin_rpt"/>
</dbReference>
<organism evidence="5 6">
    <name type="scientific">Penicillium subrubescens</name>
    <dbReference type="NCBI Taxonomy" id="1316194"/>
    <lineage>
        <taxon>Eukaryota</taxon>
        <taxon>Fungi</taxon>
        <taxon>Dikarya</taxon>
        <taxon>Ascomycota</taxon>
        <taxon>Pezizomycotina</taxon>
        <taxon>Eurotiomycetes</taxon>
        <taxon>Eurotiomycetidae</taxon>
        <taxon>Eurotiales</taxon>
        <taxon>Aspergillaceae</taxon>
        <taxon>Penicillium</taxon>
    </lineage>
</organism>
<dbReference type="Proteomes" id="UP000186955">
    <property type="component" value="Unassembled WGS sequence"/>
</dbReference>
<evidence type="ECO:0000256" key="2">
    <source>
        <dbReference type="ARBA" id="ARBA00023043"/>
    </source>
</evidence>
<keyword evidence="2 3" id="KW-0040">ANK repeat</keyword>
<dbReference type="STRING" id="1316194.A0A1Q5SZI4"/>
<dbReference type="Gene3D" id="1.25.40.20">
    <property type="entry name" value="Ankyrin repeat-containing domain"/>
    <property type="match status" value="1"/>
</dbReference>
<evidence type="ECO:0000256" key="1">
    <source>
        <dbReference type="ARBA" id="ARBA00022737"/>
    </source>
</evidence>
<evidence type="ECO:0000313" key="6">
    <source>
        <dbReference type="Proteomes" id="UP000186955"/>
    </source>
</evidence>
<dbReference type="PROSITE" id="PS50088">
    <property type="entry name" value="ANK_REPEAT"/>
    <property type="match status" value="1"/>
</dbReference>
<dbReference type="PANTHER" id="PTHR24189:SF50">
    <property type="entry name" value="ANKYRIN REPEAT AND SOCS BOX PROTEIN 2"/>
    <property type="match status" value="1"/>
</dbReference>
<dbReference type="Pfam" id="PF12796">
    <property type="entry name" value="Ank_2"/>
    <property type="match status" value="1"/>
</dbReference>
<feature type="domain" description="NACHT-NTPase and P-loop NTPases N-terminal" evidence="4">
    <location>
        <begin position="11"/>
        <end position="136"/>
    </location>
</feature>
<keyword evidence="6" id="KW-1185">Reference proteome</keyword>
<gene>
    <name evidence="5" type="ORF">PENSUB_12491</name>
</gene>
<reference evidence="5 6" key="1">
    <citation type="submission" date="2016-10" db="EMBL/GenBank/DDBJ databases">
        <title>Genome sequence of the ascomycete fungus Penicillium subrubescens.</title>
        <authorList>
            <person name="De Vries R.P."/>
            <person name="Peng M."/>
            <person name="Dilokpimol A."/>
            <person name="Hilden K."/>
            <person name="Makela M.R."/>
            <person name="Grigoriev I."/>
            <person name="Riley R."/>
            <person name="Granchi Z."/>
        </authorList>
    </citation>
    <scope>NUCLEOTIDE SEQUENCE [LARGE SCALE GENOMIC DNA]</scope>
    <source>
        <strain evidence="5 6">CBS 132785</strain>
    </source>
</reference>
<dbReference type="EMBL" id="MNBE01000725">
    <property type="protein sequence ID" value="OKO93428.1"/>
    <property type="molecule type" value="Genomic_DNA"/>
</dbReference>
<dbReference type="InterPro" id="IPR050745">
    <property type="entry name" value="Multifunctional_regulatory"/>
</dbReference>
<dbReference type="SUPFAM" id="SSF48403">
    <property type="entry name" value="Ankyrin repeat"/>
    <property type="match status" value="1"/>
</dbReference>
<dbReference type="SMART" id="SM00248">
    <property type="entry name" value="ANK"/>
    <property type="match status" value="2"/>
</dbReference>
<dbReference type="PANTHER" id="PTHR24189">
    <property type="entry name" value="MYOTROPHIN"/>
    <property type="match status" value="1"/>
</dbReference>
<protein>
    <recommendedName>
        <fullName evidence="4">NACHT-NTPase and P-loop NTPases N-terminal domain-containing protein</fullName>
    </recommendedName>
</protein>
<comment type="caution">
    <text evidence="5">The sequence shown here is derived from an EMBL/GenBank/DDBJ whole genome shotgun (WGS) entry which is preliminary data.</text>
</comment>
<dbReference type="InterPro" id="IPR031352">
    <property type="entry name" value="SesA"/>
</dbReference>
<name>A0A1Q5SZI4_9EURO</name>
<accession>A0A1Q5SZI4</accession>
<evidence type="ECO:0000313" key="5">
    <source>
        <dbReference type="EMBL" id="OKO93428.1"/>
    </source>
</evidence>
<feature type="repeat" description="ANK" evidence="3">
    <location>
        <begin position="223"/>
        <end position="248"/>
    </location>
</feature>
<keyword evidence="1" id="KW-0677">Repeat</keyword>
<dbReference type="Pfam" id="PF17107">
    <property type="entry name" value="SesA"/>
    <property type="match status" value="1"/>
</dbReference>
<proteinExistence type="predicted"/>
<dbReference type="PROSITE" id="PS50297">
    <property type="entry name" value="ANK_REP_REGION"/>
    <property type="match status" value="1"/>
</dbReference>
<dbReference type="InterPro" id="IPR036770">
    <property type="entry name" value="Ankyrin_rpt-contain_sf"/>
</dbReference>
<dbReference type="AlphaFoldDB" id="A0A1Q5SZI4"/>
<evidence type="ECO:0000256" key="3">
    <source>
        <dbReference type="PROSITE-ProRule" id="PRU00023"/>
    </source>
</evidence>
<sequence length="499" mass="56403">MAEALVVVGAIASTVQVVESTTKVFNRVKSYLRSVKEVPEMLRSTHLHLLFFIQSLQRVQAHIDHHHFSPQDSPMLQMIIDECALQMVSLDKIVTNVTAVDGDSKMTRSRKALESLKQEKTLEKILSVLSDYIEKLLLFQTAVTSGNTMANTKLVLSVWGQTHLIDTILSGSVAELSTFLQNPQSLQGSNSLGQTAVHMAVLRPKILSMLLDLSPDFDSCDIQGNSPLVYAAAYGCLESVMLLLRAGAKPLKDQHLEFLRHAMQRDRWDMMTEALRLFRAHKYFSPDFLQNEMTNLIASTWSARVRHSQPERFRVLLKLGADKHAVVKHESRPGEESTLLHEAYSREAAIALFDAGFENVDRFDSIGHSPLMEAIWQRQYDRVWIIWHDSRMLQKIGTDNFLRLYDKRIHAGSKEIDKILEAEKGLASELDKKMEQSMRDQNQDSVEESWLSMLVDSMSPTDYYNNSHGGLNGSLQQGESSMSITQLISGPVSRPFVMQ</sequence>